<dbReference type="GO" id="GO:0005886">
    <property type="term" value="C:plasma membrane"/>
    <property type="evidence" value="ECO:0007669"/>
    <property type="project" value="UniProtKB-SubCell"/>
</dbReference>
<accession>A0A1T5M6U0</accession>
<dbReference type="PANTHER" id="PTHR43663">
    <property type="entry name" value="CHROMATE TRANSPORT PROTEIN-RELATED"/>
    <property type="match status" value="1"/>
</dbReference>
<evidence type="ECO:0000256" key="4">
    <source>
        <dbReference type="ARBA" id="ARBA00022692"/>
    </source>
</evidence>
<evidence type="ECO:0000313" key="9">
    <source>
        <dbReference type="Proteomes" id="UP000190285"/>
    </source>
</evidence>
<evidence type="ECO:0000256" key="3">
    <source>
        <dbReference type="ARBA" id="ARBA00022475"/>
    </source>
</evidence>
<evidence type="ECO:0000256" key="1">
    <source>
        <dbReference type="ARBA" id="ARBA00004651"/>
    </source>
</evidence>
<keyword evidence="3" id="KW-1003">Cell membrane</keyword>
<dbReference type="Proteomes" id="UP000190285">
    <property type="component" value="Unassembled WGS sequence"/>
</dbReference>
<dbReference type="InterPro" id="IPR003370">
    <property type="entry name" value="Chromate_transpt"/>
</dbReference>
<evidence type="ECO:0000256" key="6">
    <source>
        <dbReference type="ARBA" id="ARBA00023136"/>
    </source>
</evidence>
<proteinExistence type="inferred from homology"/>
<protein>
    <submittedName>
        <fullName evidence="8">Chromate transporter</fullName>
    </submittedName>
</protein>
<dbReference type="PANTHER" id="PTHR43663:SF2">
    <property type="entry name" value="CHROMATE TRANSPORT PROTEIN-RELATED"/>
    <property type="match status" value="1"/>
</dbReference>
<dbReference type="InterPro" id="IPR052518">
    <property type="entry name" value="CHR_Transporter"/>
</dbReference>
<dbReference type="EMBL" id="FUZT01000010">
    <property type="protein sequence ID" value="SKC83589.1"/>
    <property type="molecule type" value="Genomic_DNA"/>
</dbReference>
<dbReference type="RefSeq" id="WP_079494000.1">
    <property type="nucleotide sequence ID" value="NZ_FUZT01000010.1"/>
</dbReference>
<feature type="transmembrane region" description="Helical" evidence="7">
    <location>
        <begin position="146"/>
        <end position="179"/>
    </location>
</feature>
<dbReference type="GO" id="GO:0015109">
    <property type="term" value="F:chromate transmembrane transporter activity"/>
    <property type="evidence" value="ECO:0007669"/>
    <property type="project" value="InterPro"/>
</dbReference>
<evidence type="ECO:0000256" key="7">
    <source>
        <dbReference type="SAM" id="Phobius"/>
    </source>
</evidence>
<dbReference type="STRING" id="36842.SAMN02194393_03949"/>
<evidence type="ECO:0000256" key="5">
    <source>
        <dbReference type="ARBA" id="ARBA00022989"/>
    </source>
</evidence>
<reference evidence="8 9" key="1">
    <citation type="submission" date="2017-02" db="EMBL/GenBank/DDBJ databases">
        <authorList>
            <person name="Peterson S.W."/>
        </authorList>
    </citation>
    <scope>NUCLEOTIDE SEQUENCE [LARGE SCALE GENOMIC DNA]</scope>
    <source>
        <strain evidence="8 9">M1</strain>
    </source>
</reference>
<sequence length="194" mass="21024">MGKENSIKRYFELFFIFFKIGAFTFGGGYAMIPLIEKVMVDEKGWVEKEEIVDLFAIAQSIPGAIAINSSSLIGYKIAGKRGALTSTFGVVLPSFLIISVIAGIFTKISDLPQVKAIFVGITASVVALILTASIKISKTAIKDKLTLMITIATVIAVVIFDINPIFIILAGALPGLLIYKFIPDKIEKFTNVDK</sequence>
<dbReference type="AlphaFoldDB" id="A0A1T5M6U0"/>
<dbReference type="Pfam" id="PF02417">
    <property type="entry name" value="Chromate_transp"/>
    <property type="match status" value="1"/>
</dbReference>
<evidence type="ECO:0000256" key="2">
    <source>
        <dbReference type="ARBA" id="ARBA00005262"/>
    </source>
</evidence>
<keyword evidence="5 7" id="KW-1133">Transmembrane helix</keyword>
<evidence type="ECO:0000313" key="8">
    <source>
        <dbReference type="EMBL" id="SKC83589.1"/>
    </source>
</evidence>
<feature type="transmembrane region" description="Helical" evidence="7">
    <location>
        <begin position="87"/>
        <end position="108"/>
    </location>
</feature>
<name>A0A1T5M6U0_9FIRM</name>
<keyword evidence="4 7" id="KW-0812">Transmembrane</keyword>
<feature type="transmembrane region" description="Helical" evidence="7">
    <location>
        <begin position="55"/>
        <end position="75"/>
    </location>
</feature>
<comment type="subcellular location">
    <subcellularLocation>
        <location evidence="1">Cell membrane</location>
        <topology evidence="1">Multi-pass membrane protein</topology>
    </subcellularLocation>
</comment>
<comment type="similarity">
    <text evidence="2">Belongs to the chromate ion transporter (CHR) (TC 2.A.51) family.</text>
</comment>
<keyword evidence="9" id="KW-1185">Reference proteome</keyword>
<gene>
    <name evidence="8" type="ORF">SAMN02194393_03949</name>
</gene>
<feature type="transmembrane region" description="Helical" evidence="7">
    <location>
        <begin position="114"/>
        <end position="134"/>
    </location>
</feature>
<keyword evidence="6 7" id="KW-0472">Membrane</keyword>
<dbReference type="OrthoDB" id="9788907at2"/>
<feature type="transmembrane region" description="Helical" evidence="7">
    <location>
        <begin position="12"/>
        <end position="35"/>
    </location>
</feature>
<organism evidence="8 9">
    <name type="scientific">Maledivibacter halophilus</name>
    <dbReference type="NCBI Taxonomy" id="36842"/>
    <lineage>
        <taxon>Bacteria</taxon>
        <taxon>Bacillati</taxon>
        <taxon>Bacillota</taxon>
        <taxon>Clostridia</taxon>
        <taxon>Peptostreptococcales</taxon>
        <taxon>Caminicellaceae</taxon>
        <taxon>Maledivibacter</taxon>
    </lineage>
</organism>